<comment type="caution">
    <text evidence="2">The sequence shown here is derived from an EMBL/GenBank/DDBJ whole genome shotgun (WGS) entry which is preliminary data.</text>
</comment>
<dbReference type="Proteomes" id="UP000823775">
    <property type="component" value="Unassembled WGS sequence"/>
</dbReference>
<gene>
    <name evidence="2" type="ORF">HAX54_019630</name>
</gene>
<reference evidence="2 3" key="1">
    <citation type="journal article" date="2021" name="BMC Genomics">
        <title>Datura genome reveals duplications of psychoactive alkaloid biosynthetic genes and high mutation rate following tissue culture.</title>
        <authorList>
            <person name="Rajewski A."/>
            <person name="Carter-House D."/>
            <person name="Stajich J."/>
            <person name="Litt A."/>
        </authorList>
    </citation>
    <scope>NUCLEOTIDE SEQUENCE [LARGE SCALE GENOMIC DNA]</scope>
    <source>
        <strain evidence="2">AR-01</strain>
    </source>
</reference>
<name>A0ABS8URY8_DATST</name>
<proteinExistence type="predicted"/>
<feature type="non-terminal residue" evidence="2">
    <location>
        <position position="63"/>
    </location>
</feature>
<protein>
    <submittedName>
        <fullName evidence="2">Uncharacterized protein</fullName>
    </submittedName>
</protein>
<evidence type="ECO:0000313" key="3">
    <source>
        <dbReference type="Proteomes" id="UP000823775"/>
    </source>
</evidence>
<evidence type="ECO:0000313" key="2">
    <source>
        <dbReference type="EMBL" id="MCD9560824.1"/>
    </source>
</evidence>
<feature type="region of interest" description="Disordered" evidence="1">
    <location>
        <begin position="35"/>
        <end position="63"/>
    </location>
</feature>
<feature type="compositionally biased region" description="Basic and acidic residues" evidence="1">
    <location>
        <begin position="49"/>
        <end position="63"/>
    </location>
</feature>
<keyword evidence="3" id="KW-1185">Reference proteome</keyword>
<accession>A0ABS8URY8</accession>
<sequence length="63" mass="7301">MQSDATCRTVVRVVPEEESGKRYGWLGEATVHVTIPPTEQDHTNQLWKSLEKRSRNSRKNHEP</sequence>
<dbReference type="EMBL" id="JACEIK010002385">
    <property type="protein sequence ID" value="MCD9560824.1"/>
    <property type="molecule type" value="Genomic_DNA"/>
</dbReference>
<evidence type="ECO:0000256" key="1">
    <source>
        <dbReference type="SAM" id="MobiDB-lite"/>
    </source>
</evidence>
<organism evidence="2 3">
    <name type="scientific">Datura stramonium</name>
    <name type="common">Jimsonweed</name>
    <name type="synonym">Common thornapple</name>
    <dbReference type="NCBI Taxonomy" id="4076"/>
    <lineage>
        <taxon>Eukaryota</taxon>
        <taxon>Viridiplantae</taxon>
        <taxon>Streptophyta</taxon>
        <taxon>Embryophyta</taxon>
        <taxon>Tracheophyta</taxon>
        <taxon>Spermatophyta</taxon>
        <taxon>Magnoliopsida</taxon>
        <taxon>eudicotyledons</taxon>
        <taxon>Gunneridae</taxon>
        <taxon>Pentapetalae</taxon>
        <taxon>asterids</taxon>
        <taxon>lamiids</taxon>
        <taxon>Solanales</taxon>
        <taxon>Solanaceae</taxon>
        <taxon>Solanoideae</taxon>
        <taxon>Datureae</taxon>
        <taxon>Datura</taxon>
    </lineage>
</organism>